<accession>A0A6A6EEP3</accession>
<dbReference type="AlphaFoldDB" id="A0A6A6EEP3"/>
<keyword evidence="1" id="KW-0812">Transmembrane</keyword>
<evidence type="ECO:0000313" key="3">
    <source>
        <dbReference type="Proteomes" id="UP000800200"/>
    </source>
</evidence>
<reference evidence="2" key="1">
    <citation type="journal article" date="2020" name="Stud. Mycol.">
        <title>101 Dothideomycetes genomes: a test case for predicting lifestyles and emergence of pathogens.</title>
        <authorList>
            <person name="Haridas S."/>
            <person name="Albert R."/>
            <person name="Binder M."/>
            <person name="Bloem J."/>
            <person name="Labutti K."/>
            <person name="Salamov A."/>
            <person name="Andreopoulos B."/>
            <person name="Baker S."/>
            <person name="Barry K."/>
            <person name="Bills G."/>
            <person name="Bluhm B."/>
            <person name="Cannon C."/>
            <person name="Castanera R."/>
            <person name="Culley D."/>
            <person name="Daum C."/>
            <person name="Ezra D."/>
            <person name="Gonzalez J."/>
            <person name="Henrissat B."/>
            <person name="Kuo A."/>
            <person name="Liang C."/>
            <person name="Lipzen A."/>
            <person name="Lutzoni F."/>
            <person name="Magnuson J."/>
            <person name="Mondo S."/>
            <person name="Nolan M."/>
            <person name="Ohm R."/>
            <person name="Pangilinan J."/>
            <person name="Park H.-J."/>
            <person name="Ramirez L."/>
            <person name="Alfaro M."/>
            <person name="Sun H."/>
            <person name="Tritt A."/>
            <person name="Yoshinaga Y."/>
            <person name="Zwiers L.-H."/>
            <person name="Turgeon B."/>
            <person name="Goodwin S."/>
            <person name="Spatafora J."/>
            <person name="Crous P."/>
            <person name="Grigoriev I."/>
        </authorList>
    </citation>
    <scope>NUCLEOTIDE SEQUENCE</scope>
    <source>
        <strain evidence="2">CBS 207.26</strain>
    </source>
</reference>
<evidence type="ECO:0000313" key="2">
    <source>
        <dbReference type="EMBL" id="KAF2188620.1"/>
    </source>
</evidence>
<keyword evidence="1" id="KW-1133">Transmembrane helix</keyword>
<sequence>MGYSLPDGMRDVMGTLYDGLGWNLLTGPVFGVVGGVCLPFFLGWVFVETAPSISGIILDLTSYDQMAAAVKLCF</sequence>
<organism evidence="2 3">
    <name type="scientific">Zopfia rhizophila CBS 207.26</name>
    <dbReference type="NCBI Taxonomy" id="1314779"/>
    <lineage>
        <taxon>Eukaryota</taxon>
        <taxon>Fungi</taxon>
        <taxon>Dikarya</taxon>
        <taxon>Ascomycota</taxon>
        <taxon>Pezizomycotina</taxon>
        <taxon>Dothideomycetes</taxon>
        <taxon>Dothideomycetes incertae sedis</taxon>
        <taxon>Zopfiaceae</taxon>
        <taxon>Zopfia</taxon>
    </lineage>
</organism>
<dbReference type="EMBL" id="ML994623">
    <property type="protein sequence ID" value="KAF2188620.1"/>
    <property type="molecule type" value="Genomic_DNA"/>
</dbReference>
<protein>
    <submittedName>
        <fullName evidence="2">Uncharacterized protein</fullName>
    </submittedName>
</protein>
<proteinExistence type="predicted"/>
<dbReference type="Proteomes" id="UP000800200">
    <property type="component" value="Unassembled WGS sequence"/>
</dbReference>
<feature type="transmembrane region" description="Helical" evidence="1">
    <location>
        <begin position="20"/>
        <end position="47"/>
    </location>
</feature>
<gene>
    <name evidence="2" type="ORF">K469DRAFT_83918</name>
</gene>
<keyword evidence="1" id="KW-0472">Membrane</keyword>
<keyword evidence="3" id="KW-1185">Reference proteome</keyword>
<name>A0A6A6EEP3_9PEZI</name>
<evidence type="ECO:0000256" key="1">
    <source>
        <dbReference type="SAM" id="Phobius"/>
    </source>
</evidence>